<dbReference type="EMBL" id="SDMP01000014">
    <property type="protein sequence ID" value="RYR15319.1"/>
    <property type="molecule type" value="Genomic_DNA"/>
</dbReference>
<dbReference type="PANTHER" id="PTHR11654">
    <property type="entry name" value="OLIGOPEPTIDE TRANSPORTER-RELATED"/>
    <property type="match status" value="1"/>
</dbReference>
<keyword evidence="7" id="KW-1185">Reference proteome</keyword>
<dbReference type="GO" id="GO:0022857">
    <property type="term" value="F:transmembrane transporter activity"/>
    <property type="evidence" value="ECO:0007669"/>
    <property type="project" value="InterPro"/>
</dbReference>
<evidence type="ECO:0000313" key="6">
    <source>
        <dbReference type="EMBL" id="RYR15319.1"/>
    </source>
</evidence>
<evidence type="ECO:0000256" key="3">
    <source>
        <dbReference type="ARBA" id="ARBA00022692"/>
    </source>
</evidence>
<proteinExistence type="inferred from homology"/>
<dbReference type="Gramene" id="arahy.Tifrunner.gnm2.ann2.Ah14g407600.1">
    <property type="protein sequence ID" value="arahy.Tifrunner.gnm2.ann2.Ah14g407600.1-CDS-1"/>
    <property type="gene ID" value="arahy.Tifrunner.gnm2.ann2.Ah14g407600"/>
</dbReference>
<dbReference type="InterPro" id="IPR000109">
    <property type="entry name" value="POT_fam"/>
</dbReference>
<dbReference type="Proteomes" id="UP000289738">
    <property type="component" value="Chromosome B04"/>
</dbReference>
<keyword evidence="4" id="KW-1133">Transmembrane helix</keyword>
<accession>A0A444ZM97</accession>
<reference evidence="6 7" key="1">
    <citation type="submission" date="2019-01" db="EMBL/GenBank/DDBJ databases">
        <title>Sequencing of cultivated peanut Arachis hypogaea provides insights into genome evolution and oil improvement.</title>
        <authorList>
            <person name="Chen X."/>
        </authorList>
    </citation>
    <scope>NUCLEOTIDE SEQUENCE [LARGE SCALE GENOMIC DNA]</scope>
    <source>
        <strain evidence="7">cv. Fuhuasheng</strain>
        <tissue evidence="6">Leaves</tissue>
    </source>
</reference>
<evidence type="ECO:0000256" key="2">
    <source>
        <dbReference type="ARBA" id="ARBA00005982"/>
    </source>
</evidence>
<protein>
    <submittedName>
        <fullName evidence="6">Uncharacterized protein</fullName>
    </submittedName>
</protein>
<organism evidence="6 7">
    <name type="scientific">Arachis hypogaea</name>
    <name type="common">Peanut</name>
    <dbReference type="NCBI Taxonomy" id="3818"/>
    <lineage>
        <taxon>Eukaryota</taxon>
        <taxon>Viridiplantae</taxon>
        <taxon>Streptophyta</taxon>
        <taxon>Embryophyta</taxon>
        <taxon>Tracheophyta</taxon>
        <taxon>Spermatophyta</taxon>
        <taxon>Magnoliopsida</taxon>
        <taxon>eudicotyledons</taxon>
        <taxon>Gunneridae</taxon>
        <taxon>Pentapetalae</taxon>
        <taxon>rosids</taxon>
        <taxon>fabids</taxon>
        <taxon>Fabales</taxon>
        <taxon>Fabaceae</taxon>
        <taxon>Papilionoideae</taxon>
        <taxon>50 kb inversion clade</taxon>
        <taxon>dalbergioids sensu lato</taxon>
        <taxon>Dalbergieae</taxon>
        <taxon>Pterocarpus clade</taxon>
        <taxon>Arachis</taxon>
    </lineage>
</organism>
<comment type="subcellular location">
    <subcellularLocation>
        <location evidence="1">Membrane</location>
        <topology evidence="1">Multi-pass membrane protein</topology>
    </subcellularLocation>
</comment>
<dbReference type="GO" id="GO:0016020">
    <property type="term" value="C:membrane"/>
    <property type="evidence" value="ECO:0007669"/>
    <property type="project" value="UniProtKB-SubCell"/>
</dbReference>
<dbReference type="Pfam" id="PF00854">
    <property type="entry name" value="PTR2"/>
    <property type="match status" value="1"/>
</dbReference>
<dbReference type="AlphaFoldDB" id="A0A444ZM97"/>
<gene>
    <name evidence="6" type="ORF">Ahy_B04g072060</name>
</gene>
<comment type="caution">
    <text evidence="6">The sequence shown here is derived from an EMBL/GenBank/DDBJ whole genome shotgun (WGS) entry which is preliminary data.</text>
</comment>
<name>A0A444ZM97_ARAHY</name>
<sequence>MTSRSRWNRNLLLCSNLQPSFHPIVRKFTGQRSGITFGQRIRASLVLSVLNMVVSSFVETKRIGVCIQHNLIENPKAYVPISIWWLLPHYVISDTSDALTVIEFQEFYYNQMPEGMRSLGAATLYVVFGLRSFVNDGIIVCCSCNQLKIWG</sequence>
<keyword evidence="3" id="KW-0812">Transmembrane</keyword>
<evidence type="ECO:0000256" key="5">
    <source>
        <dbReference type="ARBA" id="ARBA00023136"/>
    </source>
</evidence>
<dbReference type="InterPro" id="IPR036259">
    <property type="entry name" value="MFS_trans_sf"/>
</dbReference>
<dbReference type="SMR" id="A0A444ZM97"/>
<evidence type="ECO:0000313" key="7">
    <source>
        <dbReference type="Proteomes" id="UP000289738"/>
    </source>
</evidence>
<comment type="similarity">
    <text evidence="2">Belongs to the major facilitator superfamily. Proton-dependent oligopeptide transporter (POT/PTR) (TC 2.A.17) family.</text>
</comment>
<keyword evidence="5" id="KW-0472">Membrane</keyword>
<dbReference type="Gene3D" id="1.20.1250.20">
    <property type="entry name" value="MFS general substrate transporter like domains"/>
    <property type="match status" value="1"/>
</dbReference>
<evidence type="ECO:0000256" key="1">
    <source>
        <dbReference type="ARBA" id="ARBA00004141"/>
    </source>
</evidence>
<evidence type="ECO:0000256" key="4">
    <source>
        <dbReference type="ARBA" id="ARBA00022989"/>
    </source>
</evidence>